<comment type="caution">
    <text evidence="2">The sequence shown here is derived from an EMBL/GenBank/DDBJ whole genome shotgun (WGS) entry which is preliminary data.</text>
</comment>
<reference evidence="2 3" key="1">
    <citation type="submission" date="2015-01" db="EMBL/GenBank/DDBJ databases">
        <title>Comparative genomics of the lactic acid bacteria isolated from the honey bee gut.</title>
        <authorList>
            <person name="Ellegaard K.M."/>
            <person name="Tamarit D."/>
            <person name="Javelind E."/>
            <person name="Olofsson T."/>
            <person name="Andersson S.G."/>
            <person name="Vasquez A."/>
        </authorList>
    </citation>
    <scope>NUCLEOTIDE SEQUENCE [LARGE SCALE GENOMIC DNA]</scope>
    <source>
        <strain evidence="2 3">Bin4</strain>
        <plasmid evidence="2">pBin4p1</plasmid>
    </source>
</reference>
<accession>A0A0F4LN99</accession>
<dbReference type="PATRIC" id="fig|1218492.5.peg.24"/>
<keyword evidence="2" id="KW-0614">Plasmid</keyword>
<feature type="compositionally biased region" description="Basic and acidic residues" evidence="1">
    <location>
        <begin position="29"/>
        <end position="40"/>
    </location>
</feature>
<evidence type="ECO:0000313" key="3">
    <source>
        <dbReference type="Proteomes" id="UP000033558"/>
    </source>
</evidence>
<sequence>MAEKKNMGLGTFRNRENKTQRPQGNKPDYVSRSERTHPQENLLFHKETKKLKKPTTKTVKLTLDTHTAVTTIATIQNQTITDTLTDIVEAYIRTLPPQTRKLIRYNIESAKGDKFLK</sequence>
<feature type="region of interest" description="Disordered" evidence="1">
    <location>
        <begin position="1"/>
        <end position="40"/>
    </location>
</feature>
<evidence type="ECO:0000256" key="1">
    <source>
        <dbReference type="SAM" id="MobiDB-lite"/>
    </source>
</evidence>
<proteinExistence type="predicted"/>
<dbReference type="RefSeq" id="WP_046318054.1">
    <property type="nucleotide sequence ID" value="NZ_JBHSZT010000002.1"/>
</dbReference>
<dbReference type="HOGENOM" id="CLU_166008_0_0_9"/>
<dbReference type="EMBL" id="JXJQ01000021">
    <property type="protein sequence ID" value="KJY59739.1"/>
    <property type="molecule type" value="Genomic_DNA"/>
</dbReference>
<gene>
    <name evidence="2" type="ORF">JG30_12330</name>
</gene>
<dbReference type="Proteomes" id="UP000033558">
    <property type="component" value="Unassembled WGS sequence"/>
</dbReference>
<geneLocation type="plasmid" evidence="2">
    <name>pBin4p1</name>
</geneLocation>
<organism evidence="2 3">
    <name type="scientific">Bombilactobacillus mellifer</name>
    <dbReference type="NCBI Taxonomy" id="1218492"/>
    <lineage>
        <taxon>Bacteria</taxon>
        <taxon>Bacillati</taxon>
        <taxon>Bacillota</taxon>
        <taxon>Bacilli</taxon>
        <taxon>Lactobacillales</taxon>
        <taxon>Lactobacillaceae</taxon>
        <taxon>Bombilactobacillus</taxon>
    </lineage>
</organism>
<keyword evidence="3" id="KW-1185">Reference proteome</keyword>
<dbReference type="AlphaFoldDB" id="A0A0F4LN99"/>
<name>A0A0F4LN99_9LACO</name>
<evidence type="ECO:0000313" key="2">
    <source>
        <dbReference type="EMBL" id="KJY59739.1"/>
    </source>
</evidence>
<protein>
    <submittedName>
        <fullName evidence="2">Uncharacterized protein</fullName>
    </submittedName>
</protein>